<proteinExistence type="inferred from homology"/>
<protein>
    <submittedName>
        <fullName evidence="5">Putative porin</fullName>
    </submittedName>
</protein>
<dbReference type="eggNOG" id="ENOG5032R7I">
    <property type="taxonomic scope" value="Bacteria"/>
</dbReference>
<evidence type="ECO:0000256" key="3">
    <source>
        <dbReference type="ARBA" id="ARBA00022729"/>
    </source>
</evidence>
<sequence>MTTRPHRSLNTVICLCLAGGASSASAGLIEDAKASLELRNFYYSRDFRDGTPSQSKREEWAQGFILNLQSGYSEGPVGFGMDAIGMLGIKLDSSPDRSGTGLLPRGADKRAADDYSKLAVTAKARIAASELRIGGLNPVLPLMASNNSRLLPQVFNGVQLVSRDLDPLTLTLGRVDSVKLRDSTNSEDLSVTTQFGGYAASATGDHQIYGGVDYQALPGLVLSFHASELDDIFRRDYYGLKFNAPVGAGKAFAEMRYFDARGSGRELAGDVDNRTFSSNFGYSLHGHALSAGYQKGSGDTAFAYLTGTDTYLFGEMLVSTFSLANERAVYAGYGYDFAALGIPGLTLNLRYVNGDDVDPTNIATSKSAQLRARDEKGHEWERSSDIIYVVQSGPLKNLSLRWRNATNRSNYADSADENRVILSYVISL</sequence>
<dbReference type="Gene3D" id="2.40.160.10">
    <property type="entry name" value="Porin"/>
    <property type="match status" value="1"/>
</dbReference>
<reference evidence="5 6" key="1">
    <citation type="journal article" date="2013" name="Genome Announc.">
        <title>Complete Genome Sequence of the Carbazole Degrader Pseudomonas resinovorans Strain CA10 (NBRC 106553).</title>
        <authorList>
            <person name="Shintani M."/>
            <person name="Hosoyama A."/>
            <person name="Ohji S."/>
            <person name="Tsuchikane K."/>
            <person name="Takarada H."/>
            <person name="Yamazoe A."/>
            <person name="Fujita N."/>
            <person name="Nojiri H."/>
        </authorList>
    </citation>
    <scope>NUCLEOTIDE SEQUENCE [LARGE SCALE GENOMIC DNA]</scope>
    <source>
        <strain evidence="5 6">NBRC 106553</strain>
    </source>
</reference>
<dbReference type="OrthoDB" id="6759120at2"/>
<dbReference type="PANTHER" id="PTHR34596">
    <property type="entry name" value="CHITOPORIN"/>
    <property type="match status" value="1"/>
</dbReference>
<evidence type="ECO:0000256" key="4">
    <source>
        <dbReference type="SAM" id="SignalP"/>
    </source>
</evidence>
<evidence type="ECO:0000256" key="1">
    <source>
        <dbReference type="ARBA" id="ARBA00009075"/>
    </source>
</evidence>
<dbReference type="PANTHER" id="PTHR34596:SF2">
    <property type="entry name" value="CHITOPORIN"/>
    <property type="match status" value="1"/>
</dbReference>
<dbReference type="KEGG" id="pre:PCA10_23880"/>
<dbReference type="EMBL" id="AP013068">
    <property type="protein sequence ID" value="BAN48120.1"/>
    <property type="molecule type" value="Genomic_DNA"/>
</dbReference>
<organism evidence="5 6">
    <name type="scientific">Metapseudomonas resinovorans NBRC 106553</name>
    <dbReference type="NCBI Taxonomy" id="1245471"/>
    <lineage>
        <taxon>Bacteria</taxon>
        <taxon>Pseudomonadati</taxon>
        <taxon>Pseudomonadota</taxon>
        <taxon>Gammaproteobacteria</taxon>
        <taxon>Pseudomonadales</taxon>
        <taxon>Pseudomonadaceae</taxon>
        <taxon>Metapseudomonas</taxon>
    </lineage>
</organism>
<keyword evidence="6" id="KW-1185">Reference proteome</keyword>
<evidence type="ECO:0000256" key="2">
    <source>
        <dbReference type="ARBA" id="ARBA00022448"/>
    </source>
</evidence>
<dbReference type="GO" id="GO:0016020">
    <property type="term" value="C:membrane"/>
    <property type="evidence" value="ECO:0007669"/>
    <property type="project" value="InterPro"/>
</dbReference>
<dbReference type="InterPro" id="IPR023614">
    <property type="entry name" value="Porin_dom_sf"/>
</dbReference>
<feature type="chain" id="PRO_5004536181" evidence="4">
    <location>
        <begin position="27"/>
        <end position="428"/>
    </location>
</feature>
<dbReference type="Proteomes" id="UP000015503">
    <property type="component" value="Chromosome"/>
</dbReference>
<dbReference type="PATRIC" id="fig|1245471.3.peg.2415"/>
<gene>
    <name evidence="5" type="ORF">PCA10_23880</name>
</gene>
<keyword evidence="3 4" id="KW-0732">Signal</keyword>
<evidence type="ECO:0000313" key="5">
    <source>
        <dbReference type="EMBL" id="BAN48120.1"/>
    </source>
</evidence>
<dbReference type="Pfam" id="PF03573">
    <property type="entry name" value="OprD"/>
    <property type="match status" value="1"/>
</dbReference>
<evidence type="ECO:0000313" key="6">
    <source>
        <dbReference type="Proteomes" id="UP000015503"/>
    </source>
</evidence>
<dbReference type="InterPro" id="IPR005318">
    <property type="entry name" value="OM_porin_bac"/>
</dbReference>
<dbReference type="STRING" id="1245471.PCA10_23880"/>
<feature type="signal peptide" evidence="4">
    <location>
        <begin position="1"/>
        <end position="26"/>
    </location>
</feature>
<name>S6AID5_METRE</name>
<dbReference type="HOGENOM" id="CLU_042378_2_1_6"/>
<dbReference type="RefSeq" id="WP_016492316.1">
    <property type="nucleotide sequence ID" value="NC_021499.1"/>
</dbReference>
<dbReference type="GO" id="GO:0015288">
    <property type="term" value="F:porin activity"/>
    <property type="evidence" value="ECO:0007669"/>
    <property type="project" value="TreeGrafter"/>
</dbReference>
<accession>S6AID5</accession>
<keyword evidence="2" id="KW-0813">Transport</keyword>
<comment type="similarity">
    <text evidence="1">Belongs to the outer membrane porin (Opr) (TC 1.B.25) family.</text>
</comment>
<dbReference type="AlphaFoldDB" id="S6AID5"/>